<feature type="transmembrane region" description="Helical" evidence="1">
    <location>
        <begin position="116"/>
        <end position="138"/>
    </location>
</feature>
<feature type="transmembrane region" description="Helical" evidence="1">
    <location>
        <begin position="59"/>
        <end position="79"/>
    </location>
</feature>
<evidence type="ECO:0000256" key="1">
    <source>
        <dbReference type="SAM" id="Phobius"/>
    </source>
</evidence>
<evidence type="ECO:0000313" key="2">
    <source>
        <dbReference type="EMBL" id="CAE1321435.1"/>
    </source>
</evidence>
<keyword evidence="1" id="KW-0812">Transmembrane</keyword>
<dbReference type="Proteomes" id="UP000597762">
    <property type="component" value="Unassembled WGS sequence"/>
</dbReference>
<accession>A0A812EFD5</accession>
<evidence type="ECO:0000313" key="3">
    <source>
        <dbReference type="Proteomes" id="UP000597762"/>
    </source>
</evidence>
<keyword evidence="1" id="KW-0472">Membrane</keyword>
<reference evidence="2" key="1">
    <citation type="submission" date="2021-01" db="EMBL/GenBank/DDBJ databases">
        <authorList>
            <person name="Li R."/>
            <person name="Bekaert M."/>
        </authorList>
    </citation>
    <scope>NUCLEOTIDE SEQUENCE</scope>
    <source>
        <strain evidence="2">Farmed</strain>
    </source>
</reference>
<sequence length="195" mass="23015">MQKCKDLREIGRWVLSYEKVFYFFSFPLIICIYYSELFFTSSKSFQTVFHSCSLSNIFITKFFLSLKCFLLFLLLFFILYPLKNFCFSFFLPYYLLTKFVTSFSSFSFFLSSFSPFLLLLPLSFISSFSCFPPTFLTFPSFCLSFFTNHCSILLSLPISFFFISHFFLLKSTLASIYTFFSFSLIKNSHPLSIHS</sequence>
<feature type="transmembrane region" description="Helical" evidence="1">
    <location>
        <begin position="20"/>
        <end position="39"/>
    </location>
</feature>
<proteinExistence type="predicted"/>
<feature type="transmembrane region" description="Helical" evidence="1">
    <location>
        <begin position="150"/>
        <end position="169"/>
    </location>
</feature>
<comment type="caution">
    <text evidence="2">The sequence shown here is derived from an EMBL/GenBank/DDBJ whole genome shotgun (WGS) entry which is preliminary data.</text>
</comment>
<dbReference type="EMBL" id="CAHIKZ030005237">
    <property type="protein sequence ID" value="CAE1321435.1"/>
    <property type="molecule type" value="Genomic_DNA"/>
</dbReference>
<keyword evidence="3" id="KW-1185">Reference proteome</keyword>
<feature type="transmembrane region" description="Helical" evidence="1">
    <location>
        <begin position="91"/>
        <end position="110"/>
    </location>
</feature>
<gene>
    <name evidence="2" type="ORF">SPHA_71525</name>
</gene>
<keyword evidence="1" id="KW-1133">Transmembrane helix</keyword>
<dbReference type="AlphaFoldDB" id="A0A812EFD5"/>
<organism evidence="2 3">
    <name type="scientific">Acanthosepion pharaonis</name>
    <name type="common">Pharaoh cuttlefish</name>
    <name type="synonym">Sepia pharaonis</name>
    <dbReference type="NCBI Taxonomy" id="158019"/>
    <lineage>
        <taxon>Eukaryota</taxon>
        <taxon>Metazoa</taxon>
        <taxon>Spiralia</taxon>
        <taxon>Lophotrochozoa</taxon>
        <taxon>Mollusca</taxon>
        <taxon>Cephalopoda</taxon>
        <taxon>Coleoidea</taxon>
        <taxon>Decapodiformes</taxon>
        <taxon>Sepiida</taxon>
        <taxon>Sepiina</taxon>
        <taxon>Sepiidae</taxon>
        <taxon>Acanthosepion</taxon>
    </lineage>
</organism>
<protein>
    <submittedName>
        <fullName evidence="2">Uncharacterized protein</fullName>
    </submittedName>
</protein>
<name>A0A812EFD5_ACAPH</name>